<evidence type="ECO:0000313" key="1">
    <source>
        <dbReference type="EMBL" id="TVO75200.1"/>
    </source>
</evidence>
<reference evidence="1 2" key="1">
    <citation type="submission" date="2019-07" db="EMBL/GenBank/DDBJ databases">
        <title>The pathways for chlorine oxyanion respiration interact through the shared metabolite chlorate.</title>
        <authorList>
            <person name="Barnum T.P."/>
            <person name="Cheng Y."/>
            <person name="Hill K.A."/>
            <person name="Lucas L.N."/>
            <person name="Carlson H.K."/>
            <person name="Coates J.D."/>
        </authorList>
    </citation>
    <scope>NUCLEOTIDE SEQUENCE [LARGE SCALE GENOMIC DNA]</scope>
    <source>
        <strain evidence="1 2">BK-1</strain>
    </source>
</reference>
<comment type="caution">
    <text evidence="1">The sequence shown here is derived from an EMBL/GenBank/DDBJ whole genome shotgun (WGS) entry which is preliminary data.</text>
</comment>
<dbReference type="PANTHER" id="PTHR34472:SF1">
    <property type="entry name" value="SULFUR CARRIER PROTEIN THIS"/>
    <property type="match status" value="1"/>
</dbReference>
<dbReference type="InterPro" id="IPR003749">
    <property type="entry name" value="ThiS/MoaD-like"/>
</dbReference>
<dbReference type="Pfam" id="PF02597">
    <property type="entry name" value="ThiS"/>
    <property type="match status" value="1"/>
</dbReference>
<dbReference type="SUPFAM" id="SSF54285">
    <property type="entry name" value="MoaD/ThiS"/>
    <property type="match status" value="1"/>
</dbReference>
<gene>
    <name evidence="1" type="primary">thiS</name>
    <name evidence="1" type="ORF">FHP88_09320</name>
</gene>
<protein>
    <submittedName>
        <fullName evidence="1">Sulfur carrier protein ThiS</fullName>
    </submittedName>
</protein>
<dbReference type="EMBL" id="VMNH01000009">
    <property type="protein sequence ID" value="TVO75200.1"/>
    <property type="molecule type" value="Genomic_DNA"/>
</dbReference>
<dbReference type="InterPro" id="IPR012675">
    <property type="entry name" value="Beta-grasp_dom_sf"/>
</dbReference>
<dbReference type="OrthoDB" id="6388078at2"/>
<sequence>MHIYVNDEETPIESGETLDSLLSRLTSGGKLAVAVNDTVIRQAEWPDYQLQADDRVLLIAPVQGG</sequence>
<keyword evidence="2" id="KW-1185">Reference proteome</keyword>
<dbReference type="InterPro" id="IPR010035">
    <property type="entry name" value="Thi_S"/>
</dbReference>
<dbReference type="Gene3D" id="3.10.20.30">
    <property type="match status" value="1"/>
</dbReference>
<dbReference type="PANTHER" id="PTHR34472">
    <property type="entry name" value="SULFUR CARRIER PROTEIN THIS"/>
    <property type="match status" value="1"/>
</dbReference>
<dbReference type="RefSeq" id="WP_144358773.1">
    <property type="nucleotide sequence ID" value="NZ_VMNH01000009.1"/>
</dbReference>
<evidence type="ECO:0000313" key="2">
    <source>
        <dbReference type="Proteomes" id="UP000316649"/>
    </source>
</evidence>
<dbReference type="NCBIfam" id="TIGR01683">
    <property type="entry name" value="thiS"/>
    <property type="match status" value="1"/>
</dbReference>
<dbReference type="CDD" id="cd00565">
    <property type="entry name" value="Ubl_ThiS"/>
    <property type="match status" value="1"/>
</dbReference>
<dbReference type="AlphaFoldDB" id="A0A557SCQ1"/>
<organism evidence="1 2">
    <name type="scientific">Sedimenticola selenatireducens</name>
    <dbReference type="NCBI Taxonomy" id="191960"/>
    <lineage>
        <taxon>Bacteria</taxon>
        <taxon>Pseudomonadati</taxon>
        <taxon>Pseudomonadota</taxon>
        <taxon>Gammaproteobacteria</taxon>
        <taxon>Chromatiales</taxon>
        <taxon>Sedimenticolaceae</taxon>
        <taxon>Sedimenticola</taxon>
    </lineage>
</organism>
<accession>A0A557SCQ1</accession>
<name>A0A557SCQ1_9GAMM</name>
<dbReference type="Proteomes" id="UP000316649">
    <property type="component" value="Unassembled WGS sequence"/>
</dbReference>
<dbReference type="InterPro" id="IPR016155">
    <property type="entry name" value="Mopterin_synth/thiamin_S_b"/>
</dbReference>
<proteinExistence type="predicted"/>